<evidence type="ECO:0000313" key="1">
    <source>
        <dbReference type="EMBL" id="MFC0862596.1"/>
    </source>
</evidence>
<name>A0ABV6U632_9ACTN</name>
<reference evidence="1 2" key="1">
    <citation type="submission" date="2024-09" db="EMBL/GenBank/DDBJ databases">
        <authorList>
            <person name="Sun Q."/>
            <person name="Mori K."/>
        </authorList>
    </citation>
    <scope>NUCLEOTIDE SEQUENCE [LARGE SCALE GENOMIC DNA]</scope>
    <source>
        <strain evidence="1 2">TBRC 1851</strain>
    </source>
</reference>
<evidence type="ECO:0000313" key="2">
    <source>
        <dbReference type="Proteomes" id="UP001589870"/>
    </source>
</evidence>
<proteinExistence type="predicted"/>
<accession>A0ABV6U632</accession>
<keyword evidence="2" id="KW-1185">Reference proteome</keyword>
<sequence length="216" mass="25044">MAIQINARNHNMLNLEQALPMENQWDLLVEYGYLLELGFHALWAEGDDQEELARLLRVDPSSRLECDLKTVFETYEGLPEKAIWMGPHAPGWTHIFVFGTYSFHPVIHNLGERRVFEMYFAGEVGEGLEPLYLNYDGERIGDVSPPFEEGGDMDLPDYRPYTAGLELGRRGLYWDVHLFFCMMGRITGRFTDREWWTATRTFYRISPTSSSTTGWS</sequence>
<organism evidence="1 2">
    <name type="scientific">Sphaerimonospora cavernae</name>
    <dbReference type="NCBI Taxonomy" id="1740611"/>
    <lineage>
        <taxon>Bacteria</taxon>
        <taxon>Bacillati</taxon>
        <taxon>Actinomycetota</taxon>
        <taxon>Actinomycetes</taxon>
        <taxon>Streptosporangiales</taxon>
        <taxon>Streptosporangiaceae</taxon>
        <taxon>Sphaerimonospora</taxon>
    </lineage>
</organism>
<dbReference type="Proteomes" id="UP001589870">
    <property type="component" value="Unassembled WGS sequence"/>
</dbReference>
<protein>
    <submittedName>
        <fullName evidence="1">Uncharacterized protein</fullName>
    </submittedName>
</protein>
<comment type="caution">
    <text evidence="1">The sequence shown here is derived from an EMBL/GenBank/DDBJ whole genome shotgun (WGS) entry which is preliminary data.</text>
</comment>
<gene>
    <name evidence="1" type="ORF">ACFHYQ_09845</name>
</gene>
<dbReference type="RefSeq" id="WP_394300792.1">
    <property type="nucleotide sequence ID" value="NZ_JBHMQT010000014.1"/>
</dbReference>
<dbReference type="EMBL" id="JBHMQT010000014">
    <property type="protein sequence ID" value="MFC0862596.1"/>
    <property type="molecule type" value="Genomic_DNA"/>
</dbReference>